<gene>
    <name evidence="2" type="ORF">DPC56_03690</name>
</gene>
<protein>
    <recommendedName>
        <fullName evidence="4">DUF4405 domain-containing protein</fullName>
    </recommendedName>
</protein>
<accession>A0A328P9X7</accession>
<dbReference type="AlphaFoldDB" id="A0A328P9X7"/>
<keyword evidence="1" id="KW-0472">Membrane</keyword>
<dbReference type="RefSeq" id="WP_112093704.1">
    <property type="nucleotide sequence ID" value="NZ_QLOE01000003.1"/>
</dbReference>
<feature type="transmembrane region" description="Helical" evidence="1">
    <location>
        <begin position="97"/>
        <end position="115"/>
    </location>
</feature>
<proteinExistence type="predicted"/>
<evidence type="ECO:0000256" key="1">
    <source>
        <dbReference type="SAM" id="Phobius"/>
    </source>
</evidence>
<evidence type="ECO:0000313" key="2">
    <source>
        <dbReference type="EMBL" id="RAO79417.1"/>
    </source>
</evidence>
<reference evidence="2 3" key="1">
    <citation type="submission" date="2018-06" db="EMBL/GenBank/DDBJ databases">
        <title>Draft genome sequence of hyperthermophilic methanogen Methanothermobacter tenebrarum sp. MCM-B 1447.</title>
        <authorList>
            <person name="Pore S.D."/>
            <person name="Dagar S."/>
            <person name="Dhakephalkar P.K."/>
        </authorList>
    </citation>
    <scope>NUCLEOTIDE SEQUENCE [LARGE SCALE GENOMIC DNA]</scope>
    <source>
        <strain evidence="2 3">MCM B 1447</strain>
    </source>
</reference>
<keyword evidence="3" id="KW-1185">Reference proteome</keyword>
<evidence type="ECO:0008006" key="4">
    <source>
        <dbReference type="Google" id="ProtNLM"/>
    </source>
</evidence>
<dbReference type="Proteomes" id="UP000249782">
    <property type="component" value="Unassembled WGS sequence"/>
</dbReference>
<name>A0A328P9X7_9EURY</name>
<dbReference type="EMBL" id="QLOE01000003">
    <property type="protein sequence ID" value="RAO79417.1"/>
    <property type="molecule type" value="Genomic_DNA"/>
</dbReference>
<feature type="transmembrane region" description="Helical" evidence="1">
    <location>
        <begin position="127"/>
        <end position="151"/>
    </location>
</feature>
<comment type="caution">
    <text evidence="2">The sequence shown here is derived from an EMBL/GenBank/DDBJ whole genome shotgun (WGS) entry which is preliminary data.</text>
</comment>
<organism evidence="2 3">
    <name type="scientific">Methanothermobacter tenebrarum</name>
    <dbReference type="NCBI Taxonomy" id="680118"/>
    <lineage>
        <taxon>Archaea</taxon>
        <taxon>Methanobacteriati</taxon>
        <taxon>Methanobacteriota</taxon>
        <taxon>Methanomada group</taxon>
        <taxon>Methanobacteria</taxon>
        <taxon>Methanobacteriales</taxon>
        <taxon>Methanobacteriaceae</taxon>
        <taxon>Methanothermobacter</taxon>
    </lineage>
</organism>
<sequence>MDWEKIAKKLILVLPAMASLLSAEGSCATSCPYGLVNDPYPGQCPRYTDLNGDGFCDFSQTLDSVAANDSVAQTDNVRDENVHTIEDKGGFDHDYHIIPLSLIIFGLYLFTYYLFKKGYIKRSKHRRLWNLLLTFGYAGTGFTGFLLIFFIKLGIKTALNPTVTYWHAEMAILMVVATFLHIHIYWKPFKSIFSIK</sequence>
<feature type="transmembrane region" description="Helical" evidence="1">
    <location>
        <begin position="163"/>
        <end position="186"/>
    </location>
</feature>
<keyword evidence="1" id="KW-1133">Transmembrane helix</keyword>
<dbReference type="OrthoDB" id="82300at2157"/>
<keyword evidence="1" id="KW-0812">Transmembrane</keyword>
<evidence type="ECO:0000313" key="3">
    <source>
        <dbReference type="Proteomes" id="UP000249782"/>
    </source>
</evidence>